<dbReference type="RefSeq" id="WP_379011893.1">
    <property type="nucleotide sequence ID" value="NZ_JBHSDC010000002.1"/>
</dbReference>
<dbReference type="PROSITE" id="PS50943">
    <property type="entry name" value="HTH_CROC1"/>
    <property type="match status" value="1"/>
</dbReference>
<reference evidence="3" key="1">
    <citation type="journal article" date="2019" name="Int. J. Syst. Evol. Microbiol.">
        <title>The Global Catalogue of Microorganisms (GCM) 10K type strain sequencing project: providing services to taxonomists for standard genome sequencing and annotation.</title>
        <authorList>
            <consortium name="The Broad Institute Genomics Platform"/>
            <consortium name="The Broad Institute Genome Sequencing Center for Infectious Disease"/>
            <person name="Wu L."/>
            <person name="Ma J."/>
        </authorList>
    </citation>
    <scope>NUCLEOTIDE SEQUENCE [LARGE SCALE GENOMIC DNA]</scope>
    <source>
        <strain evidence="3">CECT 8010</strain>
    </source>
</reference>
<evidence type="ECO:0000313" key="2">
    <source>
        <dbReference type="EMBL" id="MFC4230612.1"/>
    </source>
</evidence>
<gene>
    <name evidence="2" type="ORF">ACFOW1_01830</name>
</gene>
<keyword evidence="3" id="KW-1185">Reference proteome</keyword>
<feature type="domain" description="HTH cro/C1-type" evidence="1">
    <location>
        <begin position="1"/>
        <end position="18"/>
    </location>
</feature>
<proteinExistence type="predicted"/>
<dbReference type="InterPro" id="IPR001387">
    <property type="entry name" value="Cro/C1-type_HTH"/>
</dbReference>
<accession>A0ABV8PRC7</accession>
<dbReference type="Proteomes" id="UP001595906">
    <property type="component" value="Unassembled WGS sequence"/>
</dbReference>
<protein>
    <recommendedName>
        <fullName evidence="1">HTH cro/C1-type domain-containing protein</fullName>
    </recommendedName>
</protein>
<dbReference type="InterPro" id="IPR010982">
    <property type="entry name" value="Lambda_DNA-bd_dom_sf"/>
</dbReference>
<evidence type="ECO:0000313" key="3">
    <source>
        <dbReference type="Proteomes" id="UP001595906"/>
    </source>
</evidence>
<evidence type="ECO:0000259" key="1">
    <source>
        <dbReference type="PROSITE" id="PS50943"/>
    </source>
</evidence>
<sequence length="73" mass="8222">MEVAVKIADALDVSLDYLVGASSFVVKDKKMLHRLELLDKIDDDDRETILKVVDNYLTTAQLQTTTKKLLQKG</sequence>
<name>A0ABV8PRC7_9BACT</name>
<dbReference type="Gene3D" id="1.10.260.40">
    <property type="entry name" value="lambda repressor-like DNA-binding domains"/>
    <property type="match status" value="1"/>
</dbReference>
<comment type="caution">
    <text evidence="2">The sequence shown here is derived from an EMBL/GenBank/DDBJ whole genome shotgun (WGS) entry which is preliminary data.</text>
</comment>
<organism evidence="2 3">
    <name type="scientific">Parasediminibacterium paludis</name>
    <dbReference type="NCBI Taxonomy" id="908966"/>
    <lineage>
        <taxon>Bacteria</taxon>
        <taxon>Pseudomonadati</taxon>
        <taxon>Bacteroidota</taxon>
        <taxon>Chitinophagia</taxon>
        <taxon>Chitinophagales</taxon>
        <taxon>Chitinophagaceae</taxon>
        <taxon>Parasediminibacterium</taxon>
    </lineage>
</organism>
<dbReference type="EMBL" id="JBHSDC010000002">
    <property type="protein sequence ID" value="MFC4230612.1"/>
    <property type="molecule type" value="Genomic_DNA"/>
</dbReference>